<keyword evidence="2" id="KW-0472">Membrane</keyword>
<sequence length="242" mass="26603">MAKPNKDRDRRAVVEQMRRDQKKSERRRTIIVISACAVVALLIIGAAAVPLIKQSRLTAGDLDTLGAAESAAGCQPIVKKKATGNQEHKPEGTTITYSDAPPAFGPHYPVTAPFERKFYTTKDRPKIEYVVHNLEHGYSLLWYDATIAKSSDQLAVVRAIAAKYEGTKLTDKFIALPWTSEDGKAFPKGTHVALTHWSAGGDPTDVSKQQGIWEYCAKPSGKVVQKFTADYPYSDSPEPQAM</sequence>
<dbReference type="EMBL" id="CP077062">
    <property type="protein sequence ID" value="QWZ06764.1"/>
    <property type="molecule type" value="Genomic_DNA"/>
</dbReference>
<feature type="compositionally biased region" description="Basic and acidic residues" evidence="1">
    <location>
        <begin position="1"/>
        <end position="23"/>
    </location>
</feature>
<name>A0A975SVP7_9ACTN</name>
<reference evidence="3" key="1">
    <citation type="submission" date="2021-06" db="EMBL/GenBank/DDBJ databases">
        <title>Complete genome sequence of Nocardioides sp. G188.</title>
        <authorList>
            <person name="Im W.-T."/>
        </authorList>
    </citation>
    <scope>NUCLEOTIDE SEQUENCE</scope>
    <source>
        <strain evidence="3">G188</strain>
    </source>
</reference>
<feature type="region of interest" description="Disordered" evidence="1">
    <location>
        <begin position="1"/>
        <end position="25"/>
    </location>
</feature>
<evidence type="ECO:0000313" key="4">
    <source>
        <dbReference type="Proteomes" id="UP000683575"/>
    </source>
</evidence>
<dbReference type="InterPro" id="IPR021454">
    <property type="entry name" value="DUF3105"/>
</dbReference>
<dbReference type="AlphaFoldDB" id="A0A975SVP7"/>
<dbReference type="Proteomes" id="UP000683575">
    <property type="component" value="Chromosome"/>
</dbReference>
<dbReference type="RefSeq" id="WP_216937943.1">
    <property type="nucleotide sequence ID" value="NZ_CP077062.1"/>
</dbReference>
<protein>
    <submittedName>
        <fullName evidence="3">DUF3105 domain-containing protein</fullName>
    </submittedName>
</protein>
<keyword evidence="2" id="KW-0812">Transmembrane</keyword>
<accession>A0A975SVP7</accession>
<proteinExistence type="predicted"/>
<evidence type="ECO:0000313" key="3">
    <source>
        <dbReference type="EMBL" id="QWZ06764.1"/>
    </source>
</evidence>
<evidence type="ECO:0000256" key="1">
    <source>
        <dbReference type="SAM" id="MobiDB-lite"/>
    </source>
</evidence>
<organism evidence="3 4">
    <name type="scientific">Nocardioides panacis</name>
    <dbReference type="NCBI Taxonomy" id="2849501"/>
    <lineage>
        <taxon>Bacteria</taxon>
        <taxon>Bacillati</taxon>
        <taxon>Actinomycetota</taxon>
        <taxon>Actinomycetes</taxon>
        <taxon>Propionibacteriales</taxon>
        <taxon>Nocardioidaceae</taxon>
        <taxon>Nocardioides</taxon>
    </lineage>
</organism>
<evidence type="ECO:0000256" key="2">
    <source>
        <dbReference type="SAM" id="Phobius"/>
    </source>
</evidence>
<keyword evidence="4" id="KW-1185">Reference proteome</keyword>
<dbReference type="Pfam" id="PF11303">
    <property type="entry name" value="DUF3105"/>
    <property type="match status" value="1"/>
</dbReference>
<keyword evidence="2" id="KW-1133">Transmembrane helix</keyword>
<feature type="transmembrane region" description="Helical" evidence="2">
    <location>
        <begin position="29"/>
        <end position="52"/>
    </location>
</feature>
<gene>
    <name evidence="3" type="ORF">KRR39_14605</name>
</gene>
<dbReference type="KEGG" id="nps:KRR39_14605"/>